<dbReference type="Proteomes" id="UP000050509">
    <property type="component" value="Unassembled WGS sequence"/>
</dbReference>
<dbReference type="InterPro" id="IPR040704">
    <property type="entry name" value="HEPN_AbiU2"/>
</dbReference>
<organism evidence="2 3">
    <name type="scientific">Kouleothrix aurantiaca</name>
    <dbReference type="NCBI Taxonomy" id="186479"/>
    <lineage>
        <taxon>Bacteria</taxon>
        <taxon>Bacillati</taxon>
        <taxon>Chloroflexota</taxon>
        <taxon>Chloroflexia</taxon>
        <taxon>Chloroflexales</taxon>
        <taxon>Roseiflexineae</taxon>
        <taxon>Roseiflexaceae</taxon>
        <taxon>Kouleothrix</taxon>
    </lineage>
</organism>
<evidence type="ECO:0000313" key="2">
    <source>
        <dbReference type="EMBL" id="KPV53669.1"/>
    </source>
</evidence>
<name>A0A0N8PSU1_9CHLR</name>
<dbReference type="EMBL" id="LJCR01000205">
    <property type="protein sequence ID" value="KPV53669.1"/>
    <property type="molecule type" value="Genomic_DNA"/>
</dbReference>
<keyword evidence="3" id="KW-1185">Reference proteome</keyword>
<protein>
    <recommendedName>
        <fullName evidence="1">HEPN AbiU2-like domain-containing protein</fullName>
    </recommendedName>
</protein>
<dbReference type="AlphaFoldDB" id="A0A0N8PSU1"/>
<dbReference type="Pfam" id="PF18734">
    <property type="entry name" value="HEPN_AbiU2"/>
    <property type="match status" value="1"/>
</dbReference>
<proteinExistence type="predicted"/>
<evidence type="ECO:0000259" key="1">
    <source>
        <dbReference type="Pfam" id="PF18734"/>
    </source>
</evidence>
<gene>
    <name evidence="2" type="ORF">SE17_08265</name>
</gene>
<accession>A0A0N8PSU1</accession>
<comment type="caution">
    <text evidence="2">The sequence shown here is derived from an EMBL/GenBank/DDBJ whole genome shotgun (WGS) entry which is preliminary data.</text>
</comment>
<sequence length="222" mass="25128">MNLEVDSMGAGQDKIEAILGYLSNELLRGMLFFNIVKNLRNAYTKRQLTSARYFFAGAYEACLRESLISFSKVVMPNPDSISIDYLLNCAIQTPRAFPRITKDDLQKLVARHRAQLGAFQPLLENVKAQRDRILAHLERKHINDPSAVFAEPIDMSEVEKGFSVLLQIVNAYKRMFDNSELVLGDIGESIQEDIAYLVQLIQAVNNLHFEQIQGMFPDSAES</sequence>
<reference evidence="2 3" key="1">
    <citation type="submission" date="2015-09" db="EMBL/GenBank/DDBJ databases">
        <title>Draft genome sequence of Kouleothrix aurantiaca JCM 19913.</title>
        <authorList>
            <person name="Hemp J."/>
        </authorList>
    </citation>
    <scope>NUCLEOTIDE SEQUENCE [LARGE SCALE GENOMIC DNA]</scope>
    <source>
        <strain evidence="2 3">COM-B</strain>
    </source>
</reference>
<feature type="domain" description="HEPN AbiU2-like" evidence="1">
    <location>
        <begin position="13"/>
        <end position="189"/>
    </location>
</feature>
<evidence type="ECO:0000313" key="3">
    <source>
        <dbReference type="Proteomes" id="UP000050509"/>
    </source>
</evidence>